<dbReference type="NCBIfam" id="TIGR03692">
    <property type="entry name" value="ATP_dep_HslV"/>
    <property type="match status" value="1"/>
</dbReference>
<dbReference type="Pfam" id="PF00227">
    <property type="entry name" value="Proteasome"/>
    <property type="match status" value="1"/>
</dbReference>
<dbReference type="InterPro" id="IPR029055">
    <property type="entry name" value="Ntn_hydrolases_N"/>
</dbReference>
<dbReference type="EC" id="3.4.25.2" evidence="8"/>
<dbReference type="HOGENOM" id="CLU_093872_1_0_0"/>
<dbReference type="HAMAP" id="MF_00248">
    <property type="entry name" value="HslV"/>
    <property type="match status" value="1"/>
</dbReference>
<dbReference type="InterPro" id="IPR022281">
    <property type="entry name" value="ATP-dep_Prtase_HsIV_su"/>
</dbReference>
<dbReference type="NCBIfam" id="NF003964">
    <property type="entry name" value="PRK05456.1"/>
    <property type="match status" value="1"/>
</dbReference>
<feature type="active site" evidence="8">
    <location>
        <position position="6"/>
    </location>
</feature>
<dbReference type="GO" id="GO:0051603">
    <property type="term" value="P:proteolysis involved in protein catabolic process"/>
    <property type="evidence" value="ECO:0007669"/>
    <property type="project" value="InterPro"/>
</dbReference>
<dbReference type="OrthoDB" id="9804884at2"/>
<dbReference type="Gene3D" id="3.60.20.10">
    <property type="entry name" value="Glutamine Phosphoribosylpyrophosphate, subunit 1, domain 1"/>
    <property type="match status" value="1"/>
</dbReference>
<dbReference type="RefSeq" id="WP_045087178.1">
    <property type="nucleotide sequence ID" value="NZ_LN824141.1"/>
</dbReference>
<comment type="similarity">
    <text evidence="2 8">Belongs to the peptidase T1B family. HslV subfamily.</text>
</comment>
<name>A0A0C7NHX2_DEFTU</name>
<dbReference type="GO" id="GO:0009376">
    <property type="term" value="C:HslUV protease complex"/>
    <property type="evidence" value="ECO:0007669"/>
    <property type="project" value="UniProtKB-UniRule"/>
</dbReference>
<dbReference type="InterPro" id="IPR023333">
    <property type="entry name" value="Proteasome_suB-type"/>
</dbReference>
<dbReference type="PANTHER" id="PTHR32194:SF0">
    <property type="entry name" value="ATP-DEPENDENT PROTEASE SUBUNIT HSLV"/>
    <property type="match status" value="1"/>
</dbReference>
<dbReference type="PANTHER" id="PTHR32194">
    <property type="entry name" value="METALLOPROTEASE TLDD"/>
    <property type="match status" value="1"/>
</dbReference>
<keyword evidence="10" id="KW-1185">Reference proteome</keyword>
<comment type="subcellular location">
    <subcellularLocation>
        <location evidence="1 8">Cytoplasm</location>
    </subcellularLocation>
</comment>
<evidence type="ECO:0000256" key="8">
    <source>
        <dbReference type="HAMAP-Rule" id="MF_00248"/>
    </source>
</evidence>
<dbReference type="AlphaFoldDB" id="A0A0C7NHX2"/>
<accession>A0A0C7NHX2</accession>
<dbReference type="InterPro" id="IPR001353">
    <property type="entry name" value="Proteasome_sua/b"/>
</dbReference>
<protein>
    <recommendedName>
        <fullName evidence="8">ATP-dependent protease subunit HslV</fullName>
        <ecNumber evidence="8">3.4.25.2</ecNumber>
    </recommendedName>
</protein>
<dbReference type="GO" id="GO:0046872">
    <property type="term" value="F:metal ion binding"/>
    <property type="evidence" value="ECO:0007669"/>
    <property type="project" value="UniProtKB-KW"/>
</dbReference>
<reference evidence="10" key="1">
    <citation type="submission" date="2014-11" db="EMBL/GenBank/DDBJ databases">
        <authorList>
            <person name="Wibberg D."/>
        </authorList>
    </citation>
    <scope>NUCLEOTIDE SEQUENCE [LARGE SCALE GENOMIC DNA]</scope>
    <source>
        <strain evidence="10">L3</strain>
    </source>
</reference>
<keyword evidence="7 8" id="KW-0915">Sodium</keyword>
<evidence type="ECO:0000256" key="5">
    <source>
        <dbReference type="ARBA" id="ARBA00022723"/>
    </source>
</evidence>
<evidence type="ECO:0000256" key="3">
    <source>
        <dbReference type="ARBA" id="ARBA00022490"/>
    </source>
</evidence>
<dbReference type="SUPFAM" id="SSF56235">
    <property type="entry name" value="N-terminal nucleophile aminohydrolases (Ntn hydrolases)"/>
    <property type="match status" value="1"/>
</dbReference>
<evidence type="ECO:0000313" key="10">
    <source>
        <dbReference type="Proteomes" id="UP000032809"/>
    </source>
</evidence>
<organism evidence="9 10">
    <name type="scientific">Defluviitoga tunisiensis</name>
    <dbReference type="NCBI Taxonomy" id="1006576"/>
    <lineage>
        <taxon>Bacteria</taxon>
        <taxon>Thermotogati</taxon>
        <taxon>Thermotogota</taxon>
        <taxon>Thermotogae</taxon>
        <taxon>Petrotogales</taxon>
        <taxon>Petrotogaceae</taxon>
        <taxon>Defluviitoga</taxon>
    </lineage>
</organism>
<comment type="subunit">
    <text evidence="8">A double ring-shaped homohexamer of HslV is capped on each side by a ring-shaped HslU homohexamer. The assembly of the HslU/HslV complex is dependent on binding of ATP.</text>
</comment>
<sequence>MQFQGTTIIGVKRNGKTVIGGDGQVTMGETVFKGNARKVRRIGEGKVISGFAGSVADALALYERFETKYKSSNGNLVKAAVELTKEWRMDKVLRRLEALLLVADKDNMLLISGNGEVMEPQEDVIAIGSGGPYAYAAALALLRNTELDAEEIVQKSLHIAGQICIYTNENISLEIIE</sequence>
<dbReference type="PROSITE" id="PS51476">
    <property type="entry name" value="PROTEASOME_BETA_2"/>
    <property type="match status" value="1"/>
</dbReference>
<dbReference type="EMBL" id="LN824141">
    <property type="protein sequence ID" value="CEP77576.1"/>
    <property type="molecule type" value="Genomic_DNA"/>
</dbReference>
<keyword evidence="3 8" id="KW-0963">Cytoplasm</keyword>
<dbReference type="PATRIC" id="fig|1006576.9.peg.241"/>
<keyword evidence="8" id="KW-0888">Threonine protease</keyword>
<keyword evidence="6 8" id="KW-0378">Hydrolase</keyword>
<evidence type="ECO:0000256" key="1">
    <source>
        <dbReference type="ARBA" id="ARBA00004496"/>
    </source>
</evidence>
<proteinExistence type="inferred from homology"/>
<keyword evidence="5 8" id="KW-0479">Metal-binding</keyword>
<evidence type="ECO:0000256" key="7">
    <source>
        <dbReference type="ARBA" id="ARBA00023053"/>
    </source>
</evidence>
<evidence type="ECO:0000256" key="6">
    <source>
        <dbReference type="ARBA" id="ARBA00022801"/>
    </source>
</evidence>
<comment type="function">
    <text evidence="8">Protease subunit of a proteasome-like degradation complex believed to be a general protein degrading machinery.</text>
</comment>
<feature type="binding site" evidence="8">
    <location>
        <position position="167"/>
    </location>
    <ligand>
        <name>Na(+)</name>
        <dbReference type="ChEBI" id="CHEBI:29101"/>
    </ligand>
</feature>
<dbReference type="PIRSF" id="PIRSF039093">
    <property type="entry name" value="HslV"/>
    <property type="match status" value="1"/>
</dbReference>
<dbReference type="STRING" id="1006576.DTL3_0245"/>
<keyword evidence="8" id="KW-0021">Allosteric enzyme</keyword>
<evidence type="ECO:0000313" key="9">
    <source>
        <dbReference type="EMBL" id="CEP77576.1"/>
    </source>
</evidence>
<dbReference type="KEGG" id="dtn:DTL3_0245"/>
<feature type="binding site" evidence="8">
    <location>
        <position position="161"/>
    </location>
    <ligand>
        <name>Na(+)</name>
        <dbReference type="ChEBI" id="CHEBI:29101"/>
    </ligand>
</feature>
<dbReference type="Proteomes" id="UP000032809">
    <property type="component" value="Chromosome I"/>
</dbReference>
<gene>
    <name evidence="8 9" type="primary">hslV</name>
    <name evidence="9" type="ORF">DTL3_0245</name>
</gene>
<dbReference type="GO" id="GO:0005839">
    <property type="term" value="C:proteasome core complex"/>
    <property type="evidence" value="ECO:0007669"/>
    <property type="project" value="InterPro"/>
</dbReference>
<evidence type="ECO:0000256" key="4">
    <source>
        <dbReference type="ARBA" id="ARBA00022670"/>
    </source>
</evidence>
<dbReference type="GO" id="GO:0004298">
    <property type="term" value="F:threonine-type endopeptidase activity"/>
    <property type="evidence" value="ECO:0007669"/>
    <property type="project" value="UniProtKB-KW"/>
</dbReference>
<dbReference type="CDD" id="cd01913">
    <property type="entry name" value="protease_HslV"/>
    <property type="match status" value="1"/>
</dbReference>
<comment type="activity regulation">
    <text evidence="8">Allosterically activated by HslU binding.</text>
</comment>
<comment type="catalytic activity">
    <reaction evidence="8">
        <text>ATP-dependent cleavage of peptide bonds with broad specificity.</text>
        <dbReference type="EC" id="3.4.25.2"/>
    </reaction>
</comment>
<keyword evidence="4 8" id="KW-0645">Protease</keyword>
<evidence type="ECO:0000256" key="2">
    <source>
        <dbReference type="ARBA" id="ARBA00006053"/>
    </source>
</evidence>
<feature type="binding site" evidence="8">
    <location>
        <position position="164"/>
    </location>
    <ligand>
        <name>Na(+)</name>
        <dbReference type="ChEBI" id="CHEBI:29101"/>
    </ligand>
</feature>